<dbReference type="SMART" id="SM00283">
    <property type="entry name" value="MA"/>
    <property type="match status" value="1"/>
</dbReference>
<reference evidence="7 8" key="2">
    <citation type="submission" date="2012-02" db="EMBL/GenBank/DDBJ databases">
        <title>Improved High-Quality Draft sequence of Eubacterium cellulosolvens 6.</title>
        <authorList>
            <consortium name="US DOE Joint Genome Institute"/>
            <person name="Lucas S."/>
            <person name="Han J."/>
            <person name="Lapidus A."/>
            <person name="Cheng J.-F."/>
            <person name="Goodwin L."/>
            <person name="Pitluck S."/>
            <person name="Peters L."/>
            <person name="Mikhailova N."/>
            <person name="Gu W."/>
            <person name="Detter J.C."/>
            <person name="Han C."/>
            <person name="Tapia R."/>
            <person name="Land M."/>
            <person name="Hauser L."/>
            <person name="Kyrpides N."/>
            <person name="Ivanova N."/>
            <person name="Pagani I."/>
            <person name="Johnson E."/>
            <person name="Mukhopadhyay B."/>
            <person name="Anderson I."/>
            <person name="Woyke T."/>
        </authorList>
    </citation>
    <scope>NUCLEOTIDE SEQUENCE [LARGE SCALE GENOMIC DNA]</scope>
    <source>
        <strain evidence="7 8">6</strain>
    </source>
</reference>
<dbReference type="HOGENOM" id="CLU_000445_107_27_9"/>
<keyword evidence="4" id="KW-0812">Transmembrane</keyword>
<dbReference type="GO" id="GO:0007165">
    <property type="term" value="P:signal transduction"/>
    <property type="evidence" value="ECO:0007669"/>
    <property type="project" value="UniProtKB-KW"/>
</dbReference>
<dbReference type="PANTHER" id="PTHR32089:SF112">
    <property type="entry name" value="LYSOZYME-LIKE PROTEIN-RELATED"/>
    <property type="match status" value="1"/>
</dbReference>
<reference evidence="7 8" key="1">
    <citation type="submission" date="2010-08" db="EMBL/GenBank/DDBJ databases">
        <authorList>
            <consortium name="US DOE Joint Genome Institute (JGI-PGF)"/>
            <person name="Lucas S."/>
            <person name="Copeland A."/>
            <person name="Lapidus A."/>
            <person name="Cheng J.-F."/>
            <person name="Bruce D."/>
            <person name="Goodwin L."/>
            <person name="Pitluck S."/>
            <person name="Land M.L."/>
            <person name="Hauser L."/>
            <person name="Chang Y.-J."/>
            <person name="Anderson I.J."/>
            <person name="Johnson E."/>
            <person name="Mulhopadhyay B."/>
            <person name="Kyrpides N."/>
            <person name="Woyke T.J."/>
        </authorList>
    </citation>
    <scope>NUCLEOTIDE SEQUENCE [LARGE SCALE GENOMIC DNA]</scope>
    <source>
        <strain evidence="7 8">6</strain>
    </source>
</reference>
<dbReference type="PANTHER" id="PTHR32089">
    <property type="entry name" value="METHYL-ACCEPTING CHEMOTAXIS PROTEIN MCPB"/>
    <property type="match status" value="1"/>
</dbReference>
<sequence length="595" mass="64807">MNTSEKKKAVKNPKKPVFFRTILFEITLINLIMLGAFSFVMNQILNSMETNNQTSRVMSEYILNLSRDEGLLKSDIMSLYDQTLGYVAATAEETREALLPEIESAKESITKDIDSLKTSAESSSDAEDITAALDEIRSDMDRMIALIDTAISEADKGNTSTANEILFNKAELQKIAAFHMTKKIDDEIIKIENSNNLTADKLLATGKSVAMQGNVIFVILIVLNFILSWLFIVRKINSISRGINGMISDINDNNGDLTARINTRTGSELVYIVNGFNHFIETLQTIMRDVKSGANTLSTSSLKVSQEIENANGHVSSTSAAMEQLSAGMQSMETIVDSIDSQVESVRTATMNINRQAAEGSSRANSIKAEADQIQSSVLAKKESMQNRVNHLSLVLEESVKNSEKVEEIDKLTKTILDIAFKTNILALNASIEAARAGQAGQSFAVVANEISTLASHSQAAAADISRINEEVTSAVTSLSSNAQDMLSFINSEVIADYDDYVETGEKYEQTASYIHDLLADFHNNADHLDNVMTDMTDSISTISCSVKESTQAVNMTAANTVEIASEIQTIADAAEENAKVSGRLNDTAGKFTLV</sequence>
<dbReference type="eggNOG" id="COG0840">
    <property type="taxonomic scope" value="Bacteria"/>
</dbReference>
<keyword evidence="4" id="KW-0472">Membrane</keyword>
<feature type="transmembrane region" description="Helical" evidence="4">
    <location>
        <begin position="21"/>
        <end position="41"/>
    </location>
</feature>
<dbReference type="OrthoDB" id="1767143at2"/>
<dbReference type="InterPro" id="IPR003660">
    <property type="entry name" value="HAMP_dom"/>
</dbReference>
<evidence type="ECO:0000259" key="5">
    <source>
        <dbReference type="PROSITE" id="PS50111"/>
    </source>
</evidence>
<evidence type="ECO:0000256" key="1">
    <source>
        <dbReference type="ARBA" id="ARBA00023224"/>
    </source>
</evidence>
<dbReference type="Proteomes" id="UP000005753">
    <property type="component" value="Chromosome"/>
</dbReference>
<evidence type="ECO:0000256" key="4">
    <source>
        <dbReference type="SAM" id="Phobius"/>
    </source>
</evidence>
<evidence type="ECO:0000256" key="3">
    <source>
        <dbReference type="PROSITE-ProRule" id="PRU00284"/>
    </source>
</evidence>
<feature type="domain" description="Methyl-accepting transducer" evidence="5">
    <location>
        <begin position="293"/>
        <end position="565"/>
    </location>
</feature>
<name>I5ATR7_EUBC6</name>
<proteinExistence type="inferred from homology"/>
<comment type="similarity">
    <text evidence="2">Belongs to the methyl-accepting chemotaxis (MCP) protein family.</text>
</comment>
<dbReference type="EMBL" id="CM001487">
    <property type="protein sequence ID" value="EIM57190.1"/>
    <property type="molecule type" value="Genomic_DNA"/>
</dbReference>
<dbReference type="Gene3D" id="1.10.287.950">
    <property type="entry name" value="Methyl-accepting chemotaxis protein"/>
    <property type="match status" value="1"/>
</dbReference>
<gene>
    <name evidence="7" type="ORF">EubceDRAFT1_1379</name>
</gene>
<evidence type="ECO:0000313" key="7">
    <source>
        <dbReference type="EMBL" id="EIM57190.1"/>
    </source>
</evidence>
<evidence type="ECO:0000259" key="6">
    <source>
        <dbReference type="PROSITE" id="PS50885"/>
    </source>
</evidence>
<keyword evidence="8" id="KW-1185">Reference proteome</keyword>
<dbReference type="PROSITE" id="PS50885">
    <property type="entry name" value="HAMP"/>
    <property type="match status" value="1"/>
</dbReference>
<accession>I5ATR7</accession>
<keyword evidence="1 3" id="KW-0807">Transducer</keyword>
<dbReference type="PROSITE" id="PS50111">
    <property type="entry name" value="CHEMOTAXIS_TRANSDUC_2"/>
    <property type="match status" value="1"/>
</dbReference>
<dbReference type="GO" id="GO:0016020">
    <property type="term" value="C:membrane"/>
    <property type="evidence" value="ECO:0007669"/>
    <property type="project" value="InterPro"/>
</dbReference>
<protein>
    <submittedName>
        <fullName evidence="7">Methyl-accepting chemotaxis protein</fullName>
    </submittedName>
</protein>
<dbReference type="STRING" id="633697.EubceDRAFT1_1379"/>
<dbReference type="InterPro" id="IPR004089">
    <property type="entry name" value="MCPsignal_dom"/>
</dbReference>
<feature type="transmembrane region" description="Helical" evidence="4">
    <location>
        <begin position="215"/>
        <end position="233"/>
    </location>
</feature>
<feature type="domain" description="HAMP" evidence="6">
    <location>
        <begin position="230"/>
        <end position="288"/>
    </location>
</feature>
<evidence type="ECO:0000256" key="2">
    <source>
        <dbReference type="ARBA" id="ARBA00029447"/>
    </source>
</evidence>
<organism evidence="7 8">
    <name type="scientific">Eubacterium cellulosolvens (strain ATCC 43171 / JCM 9499 / 6)</name>
    <name type="common">Cillobacterium cellulosolvens</name>
    <dbReference type="NCBI Taxonomy" id="633697"/>
    <lineage>
        <taxon>Bacteria</taxon>
        <taxon>Bacillati</taxon>
        <taxon>Bacillota</taxon>
        <taxon>Clostridia</taxon>
        <taxon>Eubacteriales</taxon>
        <taxon>Eubacteriaceae</taxon>
        <taxon>Eubacterium</taxon>
    </lineage>
</organism>
<keyword evidence="4" id="KW-1133">Transmembrane helix</keyword>
<dbReference type="SUPFAM" id="SSF58104">
    <property type="entry name" value="Methyl-accepting chemotaxis protein (MCP) signaling domain"/>
    <property type="match status" value="1"/>
</dbReference>
<dbReference type="AlphaFoldDB" id="I5ATR7"/>
<evidence type="ECO:0000313" key="8">
    <source>
        <dbReference type="Proteomes" id="UP000005753"/>
    </source>
</evidence>
<dbReference type="Pfam" id="PF00015">
    <property type="entry name" value="MCPsignal"/>
    <property type="match status" value="1"/>
</dbReference>